<comment type="caution">
    <text evidence="3">The sequence shown here is derived from an EMBL/GenBank/DDBJ whole genome shotgun (WGS) entry which is preliminary data.</text>
</comment>
<dbReference type="EMBL" id="JAJISC010000007">
    <property type="protein sequence ID" value="MCS2610686.1"/>
    <property type="molecule type" value="Genomic_DNA"/>
</dbReference>
<feature type="signal peptide" evidence="2">
    <location>
        <begin position="1"/>
        <end position="26"/>
    </location>
</feature>
<proteinExistence type="predicted"/>
<dbReference type="Pfam" id="PF06476">
    <property type="entry name" value="DUF1090"/>
    <property type="match status" value="1"/>
</dbReference>
<organism evidence="3 4">
    <name type="scientific">Halomonas dongshanensis</name>
    <dbReference type="NCBI Taxonomy" id="2890835"/>
    <lineage>
        <taxon>Bacteria</taxon>
        <taxon>Pseudomonadati</taxon>
        <taxon>Pseudomonadota</taxon>
        <taxon>Gammaproteobacteria</taxon>
        <taxon>Oceanospirillales</taxon>
        <taxon>Halomonadaceae</taxon>
        <taxon>Halomonas</taxon>
    </lineage>
</organism>
<gene>
    <name evidence="3" type="ORF">LLY24_15320</name>
</gene>
<name>A0ABT2EGI7_9GAMM</name>
<sequence length="147" mass="16412">MKKQRIVAVSALSVMGALTFSSLAIGEEEAGGRLCAIKRDDVQSQLEYAREHHNTHRVRGLERALAAIEENCTDEGLLREAQEEVDEHRAEVEERQADLDEALAEQDDEEIREREAKLDEATRELDASIEALDALERLAEEGQASAE</sequence>
<feature type="chain" id="PRO_5046311236" evidence="2">
    <location>
        <begin position="27"/>
        <end position="147"/>
    </location>
</feature>
<dbReference type="RefSeq" id="WP_259037172.1">
    <property type="nucleotide sequence ID" value="NZ_JAJISC010000007.1"/>
</dbReference>
<protein>
    <submittedName>
        <fullName evidence="3">DUF1090 domain-containing protein</fullName>
    </submittedName>
</protein>
<feature type="region of interest" description="Disordered" evidence="1">
    <location>
        <begin position="92"/>
        <end position="112"/>
    </location>
</feature>
<evidence type="ECO:0000313" key="3">
    <source>
        <dbReference type="EMBL" id="MCS2610686.1"/>
    </source>
</evidence>
<dbReference type="InterPro" id="IPR009468">
    <property type="entry name" value="DUF1090"/>
</dbReference>
<evidence type="ECO:0000256" key="1">
    <source>
        <dbReference type="SAM" id="MobiDB-lite"/>
    </source>
</evidence>
<reference evidence="3" key="1">
    <citation type="submission" date="2021-11" db="EMBL/GenBank/DDBJ databases">
        <title>Halomonas sp., isolated from a coastal aquaculture zone in Dongshan Bay.</title>
        <authorList>
            <person name="Lin W."/>
        </authorList>
    </citation>
    <scope>NUCLEOTIDE SEQUENCE</scope>
    <source>
        <strain evidence="3">Yzlin-01</strain>
    </source>
</reference>
<feature type="compositionally biased region" description="Acidic residues" evidence="1">
    <location>
        <begin position="99"/>
        <end position="110"/>
    </location>
</feature>
<keyword evidence="2" id="KW-0732">Signal</keyword>
<evidence type="ECO:0000313" key="4">
    <source>
        <dbReference type="Proteomes" id="UP001165542"/>
    </source>
</evidence>
<evidence type="ECO:0000256" key="2">
    <source>
        <dbReference type="SAM" id="SignalP"/>
    </source>
</evidence>
<keyword evidence="4" id="KW-1185">Reference proteome</keyword>
<accession>A0ABT2EGI7</accession>
<dbReference type="Proteomes" id="UP001165542">
    <property type="component" value="Unassembled WGS sequence"/>
</dbReference>